<dbReference type="CDD" id="cd05154">
    <property type="entry name" value="ACAD10_11_N-like"/>
    <property type="match status" value="1"/>
</dbReference>
<evidence type="ECO:0000313" key="2">
    <source>
        <dbReference type="EMBL" id="CAB4736861.1"/>
    </source>
</evidence>
<dbReference type="SUPFAM" id="SSF56112">
    <property type="entry name" value="Protein kinase-like (PK-like)"/>
    <property type="match status" value="1"/>
</dbReference>
<dbReference type="InterPro" id="IPR011009">
    <property type="entry name" value="Kinase-like_dom_sf"/>
</dbReference>
<accession>A0A6J6SPK8</accession>
<dbReference type="AlphaFoldDB" id="A0A6J6SPK8"/>
<evidence type="ECO:0000313" key="5">
    <source>
        <dbReference type="EMBL" id="CAB5013486.1"/>
    </source>
</evidence>
<dbReference type="Pfam" id="PF01636">
    <property type="entry name" value="APH"/>
    <property type="match status" value="1"/>
</dbReference>
<dbReference type="InterPro" id="IPR041726">
    <property type="entry name" value="ACAD10_11_N"/>
</dbReference>
<dbReference type="InterPro" id="IPR002575">
    <property type="entry name" value="Aminoglycoside_PTrfase"/>
</dbReference>
<dbReference type="InterPro" id="IPR051678">
    <property type="entry name" value="AGP_Transferase"/>
</dbReference>
<feature type="domain" description="Aminoglycoside phosphotransferase" evidence="1">
    <location>
        <begin position="47"/>
        <end position="265"/>
    </location>
</feature>
<proteinExistence type="predicted"/>
<gene>
    <name evidence="2" type="ORF">UFOPK2754_00885</name>
    <name evidence="3" type="ORF">UFOPK3139_00391</name>
    <name evidence="4" type="ORF">UFOPK3543_02287</name>
    <name evidence="5" type="ORF">UFOPK3967_02367</name>
</gene>
<dbReference type="EMBL" id="CAFBOS010000176">
    <property type="protein sequence ID" value="CAB5013486.1"/>
    <property type="molecule type" value="Genomic_DNA"/>
</dbReference>
<reference evidence="2" key="1">
    <citation type="submission" date="2020-05" db="EMBL/GenBank/DDBJ databases">
        <authorList>
            <person name="Chiriac C."/>
            <person name="Salcher M."/>
            <person name="Ghai R."/>
            <person name="Kavagutti S V."/>
        </authorList>
    </citation>
    <scope>NUCLEOTIDE SEQUENCE</scope>
</reference>
<dbReference type="EMBL" id="CAFBMH010000106">
    <property type="protein sequence ID" value="CAB4924611.1"/>
    <property type="molecule type" value="Genomic_DNA"/>
</dbReference>
<name>A0A6J6SPK8_9ZZZZ</name>
<evidence type="ECO:0000313" key="3">
    <source>
        <dbReference type="EMBL" id="CAB4816490.1"/>
    </source>
</evidence>
<sequence>MRSPNADLLERGAVRAAVARWLGDMTGEVIAPTIVDTRKPDTSGSSHDVTFLTARFSDGIVREFVLRRGIDDQALFVDADLAREAQLMDVVHRTGGVPTPELVGFNPDPSVLGTPYLVMARVPGNVAPDAPSYNTSGWLADAAPVERRDLWQQAMHLMTRVGTVDLNELVGLFPDRQGLHAEFDHWWRNTLWANDGAPSSSIAEAFDQLRATIPPDTTAALSWGDARIGNIIFDSGSAATIIDWEMASLGGAYLDVGWWLMTDLVHSTQMGYTRLDGLGTRRETIELWCAATALEPDAIAWHEAFAALKLGVTIGRMTRVAHQRGLLSDNLLTMVEDNLGTRILAALLEVPPRA</sequence>
<dbReference type="PANTHER" id="PTHR21310">
    <property type="entry name" value="AMINOGLYCOSIDE PHOSPHOTRANSFERASE-RELATED-RELATED"/>
    <property type="match status" value="1"/>
</dbReference>
<evidence type="ECO:0000313" key="4">
    <source>
        <dbReference type="EMBL" id="CAB4924611.1"/>
    </source>
</evidence>
<dbReference type="Gene3D" id="3.30.200.20">
    <property type="entry name" value="Phosphorylase Kinase, domain 1"/>
    <property type="match status" value="1"/>
</dbReference>
<dbReference type="EMBL" id="CAEZYR010000024">
    <property type="protein sequence ID" value="CAB4736861.1"/>
    <property type="molecule type" value="Genomic_DNA"/>
</dbReference>
<dbReference type="EMBL" id="CAFABA010000009">
    <property type="protein sequence ID" value="CAB4816490.1"/>
    <property type="molecule type" value="Genomic_DNA"/>
</dbReference>
<organism evidence="2">
    <name type="scientific">freshwater metagenome</name>
    <dbReference type="NCBI Taxonomy" id="449393"/>
    <lineage>
        <taxon>unclassified sequences</taxon>
        <taxon>metagenomes</taxon>
        <taxon>ecological metagenomes</taxon>
    </lineage>
</organism>
<dbReference type="Gene3D" id="3.90.1200.10">
    <property type="match status" value="1"/>
</dbReference>
<protein>
    <submittedName>
        <fullName evidence="2">Unannotated protein</fullName>
    </submittedName>
</protein>
<evidence type="ECO:0000259" key="1">
    <source>
        <dbReference type="Pfam" id="PF01636"/>
    </source>
</evidence>